<dbReference type="SUPFAM" id="SSF46689">
    <property type="entry name" value="Homeodomain-like"/>
    <property type="match status" value="1"/>
</dbReference>
<dbReference type="Proteomes" id="UP001237595">
    <property type="component" value="Unassembled WGS sequence"/>
</dbReference>
<dbReference type="RefSeq" id="WP_281455608.1">
    <property type="nucleotide sequence ID" value="NZ_JASAOF010000005.1"/>
</dbReference>
<dbReference type="InterPro" id="IPR050109">
    <property type="entry name" value="HTH-type_TetR-like_transc_reg"/>
</dbReference>
<evidence type="ECO:0000259" key="5">
    <source>
        <dbReference type="PROSITE" id="PS50977"/>
    </source>
</evidence>
<reference evidence="6 7" key="1">
    <citation type="submission" date="2023-04" db="EMBL/GenBank/DDBJ databases">
        <title>Draft genome sequence of Saccharopolyspora sp. TS4A08 isolated from sweet potato rhizospheric soil.</title>
        <authorList>
            <person name="Suksaard P."/>
            <person name="Duangmal K."/>
        </authorList>
    </citation>
    <scope>NUCLEOTIDE SEQUENCE [LARGE SCALE GENOMIC DNA]</scope>
    <source>
        <strain evidence="6 7">TS4A08</strain>
    </source>
</reference>
<dbReference type="SUPFAM" id="SSF48498">
    <property type="entry name" value="Tetracyclin repressor-like, C-terminal domain"/>
    <property type="match status" value="1"/>
</dbReference>
<evidence type="ECO:0000313" key="6">
    <source>
        <dbReference type="EMBL" id="MDI2029284.1"/>
    </source>
</evidence>
<organism evidence="6 7">
    <name type="scientific">Saccharopolyspora ipomoeae</name>
    <dbReference type="NCBI Taxonomy" id="3042027"/>
    <lineage>
        <taxon>Bacteria</taxon>
        <taxon>Bacillati</taxon>
        <taxon>Actinomycetota</taxon>
        <taxon>Actinomycetes</taxon>
        <taxon>Pseudonocardiales</taxon>
        <taxon>Pseudonocardiaceae</taxon>
        <taxon>Saccharopolyspora</taxon>
    </lineage>
</organism>
<evidence type="ECO:0000256" key="4">
    <source>
        <dbReference type="PROSITE-ProRule" id="PRU00335"/>
    </source>
</evidence>
<dbReference type="PRINTS" id="PR00455">
    <property type="entry name" value="HTHTETR"/>
</dbReference>
<comment type="caution">
    <text evidence="6">The sequence shown here is derived from an EMBL/GenBank/DDBJ whole genome shotgun (WGS) entry which is preliminary data.</text>
</comment>
<dbReference type="InterPro" id="IPR049445">
    <property type="entry name" value="TetR_SbtR-like_C"/>
</dbReference>
<dbReference type="PANTHER" id="PTHR30055">
    <property type="entry name" value="HTH-TYPE TRANSCRIPTIONAL REGULATOR RUTR"/>
    <property type="match status" value="1"/>
</dbReference>
<evidence type="ECO:0000313" key="7">
    <source>
        <dbReference type="Proteomes" id="UP001237595"/>
    </source>
</evidence>
<dbReference type="Gene3D" id="1.10.357.10">
    <property type="entry name" value="Tetracycline Repressor, domain 2"/>
    <property type="match status" value="1"/>
</dbReference>
<dbReference type="InterPro" id="IPR036271">
    <property type="entry name" value="Tet_transcr_reg_TetR-rel_C_sf"/>
</dbReference>
<keyword evidence="1" id="KW-0805">Transcription regulation</keyword>
<dbReference type="PANTHER" id="PTHR30055:SF234">
    <property type="entry name" value="HTH-TYPE TRANSCRIPTIONAL REGULATOR BETI"/>
    <property type="match status" value="1"/>
</dbReference>
<keyword evidence="3" id="KW-0804">Transcription</keyword>
<protein>
    <submittedName>
        <fullName evidence="6">Helix-turn-helix domain-containing protein</fullName>
    </submittedName>
</protein>
<keyword evidence="2 4" id="KW-0238">DNA-binding</keyword>
<accession>A0ABT6PMP8</accession>
<evidence type="ECO:0000256" key="3">
    <source>
        <dbReference type="ARBA" id="ARBA00023163"/>
    </source>
</evidence>
<dbReference type="Pfam" id="PF00440">
    <property type="entry name" value="TetR_N"/>
    <property type="match status" value="1"/>
</dbReference>
<feature type="DNA-binding region" description="H-T-H motif" evidence="4">
    <location>
        <begin position="33"/>
        <end position="52"/>
    </location>
</feature>
<dbReference type="InterPro" id="IPR001647">
    <property type="entry name" value="HTH_TetR"/>
</dbReference>
<evidence type="ECO:0000256" key="1">
    <source>
        <dbReference type="ARBA" id="ARBA00023015"/>
    </source>
</evidence>
<dbReference type="EMBL" id="JASAOF010000005">
    <property type="protein sequence ID" value="MDI2029284.1"/>
    <property type="molecule type" value="Genomic_DNA"/>
</dbReference>
<name>A0ABT6PMP8_9PSEU</name>
<evidence type="ECO:0000256" key="2">
    <source>
        <dbReference type="ARBA" id="ARBA00023125"/>
    </source>
</evidence>
<gene>
    <name evidence="6" type="ORF">QFW96_11715</name>
</gene>
<dbReference type="Pfam" id="PF21597">
    <property type="entry name" value="TetR_C_43"/>
    <property type="match status" value="1"/>
</dbReference>
<proteinExistence type="predicted"/>
<sequence>MAERTLRADAARNHQRIVDAALAAFEDAGPDVTLDEIADRAAVSVATLYRRFGNRDEVVRAAFDHVLTTEVEPVADARTDDAWHHLTDLLRTAVDSLARRRGLLAVAREARVVDVESVQRCANSLRRMLDRAIAEGVVRPELEVRDLAAVIFMVLSTVHPDDPEGRDRRRYLALLIDGLRPSPDVLPPPSARGR</sequence>
<dbReference type="PROSITE" id="PS50977">
    <property type="entry name" value="HTH_TETR_2"/>
    <property type="match status" value="1"/>
</dbReference>
<keyword evidence="7" id="KW-1185">Reference proteome</keyword>
<dbReference type="InterPro" id="IPR009057">
    <property type="entry name" value="Homeodomain-like_sf"/>
</dbReference>
<feature type="domain" description="HTH tetR-type" evidence="5">
    <location>
        <begin position="11"/>
        <end position="70"/>
    </location>
</feature>